<accession>A0ACB7SNS1</accession>
<comment type="caution">
    <text evidence="1">The sequence shown here is derived from an EMBL/GenBank/DDBJ whole genome shotgun (WGS) entry which is preliminary data.</text>
</comment>
<evidence type="ECO:0000313" key="1">
    <source>
        <dbReference type="EMBL" id="KAH6935418.1"/>
    </source>
</evidence>
<keyword evidence="2" id="KW-1185">Reference proteome</keyword>
<proteinExistence type="predicted"/>
<gene>
    <name evidence="1" type="ORF">HPB50_005732</name>
</gene>
<organism evidence="1 2">
    <name type="scientific">Hyalomma asiaticum</name>
    <name type="common">Tick</name>
    <dbReference type="NCBI Taxonomy" id="266040"/>
    <lineage>
        <taxon>Eukaryota</taxon>
        <taxon>Metazoa</taxon>
        <taxon>Ecdysozoa</taxon>
        <taxon>Arthropoda</taxon>
        <taxon>Chelicerata</taxon>
        <taxon>Arachnida</taxon>
        <taxon>Acari</taxon>
        <taxon>Parasitiformes</taxon>
        <taxon>Ixodida</taxon>
        <taxon>Ixodoidea</taxon>
        <taxon>Ixodidae</taxon>
        <taxon>Hyalomminae</taxon>
        <taxon>Hyalomma</taxon>
    </lineage>
</organism>
<evidence type="ECO:0000313" key="2">
    <source>
        <dbReference type="Proteomes" id="UP000821845"/>
    </source>
</evidence>
<dbReference type="Proteomes" id="UP000821845">
    <property type="component" value="Chromosome 3"/>
</dbReference>
<name>A0ACB7SNS1_HYAAI</name>
<reference evidence="1" key="1">
    <citation type="submission" date="2020-05" db="EMBL/GenBank/DDBJ databases">
        <title>Large-scale comparative analyses of tick genomes elucidate their genetic diversity and vector capacities.</title>
        <authorList>
            <person name="Jia N."/>
            <person name="Wang J."/>
            <person name="Shi W."/>
            <person name="Du L."/>
            <person name="Sun Y."/>
            <person name="Zhan W."/>
            <person name="Jiang J."/>
            <person name="Wang Q."/>
            <person name="Zhang B."/>
            <person name="Ji P."/>
            <person name="Sakyi L.B."/>
            <person name="Cui X."/>
            <person name="Yuan T."/>
            <person name="Jiang B."/>
            <person name="Yang W."/>
            <person name="Lam T.T.-Y."/>
            <person name="Chang Q."/>
            <person name="Ding S."/>
            <person name="Wang X."/>
            <person name="Zhu J."/>
            <person name="Ruan X."/>
            <person name="Zhao L."/>
            <person name="Wei J."/>
            <person name="Que T."/>
            <person name="Du C."/>
            <person name="Cheng J."/>
            <person name="Dai P."/>
            <person name="Han X."/>
            <person name="Huang E."/>
            <person name="Gao Y."/>
            <person name="Liu J."/>
            <person name="Shao H."/>
            <person name="Ye R."/>
            <person name="Li L."/>
            <person name="Wei W."/>
            <person name="Wang X."/>
            <person name="Wang C."/>
            <person name="Yang T."/>
            <person name="Huo Q."/>
            <person name="Li W."/>
            <person name="Guo W."/>
            <person name="Chen H."/>
            <person name="Zhou L."/>
            <person name="Ni X."/>
            <person name="Tian J."/>
            <person name="Zhou Y."/>
            <person name="Sheng Y."/>
            <person name="Liu T."/>
            <person name="Pan Y."/>
            <person name="Xia L."/>
            <person name="Li J."/>
            <person name="Zhao F."/>
            <person name="Cao W."/>
        </authorList>
    </citation>
    <scope>NUCLEOTIDE SEQUENCE</scope>
    <source>
        <strain evidence="1">Hyas-2018</strain>
    </source>
</reference>
<sequence>MTDTVTHGYERSLADCGLHKGSAIDPAHPSKWLPSGGQSRSCSADEVRAMSRQKLSSSERLLHAYVDSDELHRIELCYNEHLHHGHMLPSVQYDYGRCLVLSRFPADIIKGIVLMEQLIQLEYRAIDCCYMSALAHTKLGHYNTALQFTKTMLVKDPRNVDGSELQELIHRKVLREYLFQVAVVGGVVIMIGVLISMVMARR</sequence>
<protein>
    <submittedName>
        <fullName evidence="1">Uncharacterized protein</fullName>
    </submittedName>
</protein>
<dbReference type="EMBL" id="CM023483">
    <property type="protein sequence ID" value="KAH6935418.1"/>
    <property type="molecule type" value="Genomic_DNA"/>
</dbReference>